<dbReference type="Proteomes" id="UP000626026">
    <property type="component" value="Unassembled WGS sequence"/>
</dbReference>
<comment type="caution">
    <text evidence="2">The sequence shown here is derived from an EMBL/GenBank/DDBJ whole genome shotgun (WGS) entry which is preliminary data.</text>
</comment>
<keyword evidence="1" id="KW-0732">Signal</keyword>
<evidence type="ECO:0000313" key="2">
    <source>
        <dbReference type="EMBL" id="MBC9208988.1"/>
    </source>
</evidence>
<dbReference type="EMBL" id="JACTVA010000043">
    <property type="protein sequence ID" value="MBC9208988.1"/>
    <property type="molecule type" value="Genomic_DNA"/>
</dbReference>
<feature type="signal peptide" evidence="1">
    <location>
        <begin position="1"/>
        <end position="23"/>
    </location>
</feature>
<proteinExistence type="predicted"/>
<dbReference type="RefSeq" id="WP_187786137.1">
    <property type="nucleotide sequence ID" value="NZ_JACTVA010000043.1"/>
</dbReference>
<evidence type="ECO:0000256" key="1">
    <source>
        <dbReference type="SAM" id="SignalP"/>
    </source>
</evidence>
<sequence>MRLKVVTVLSLAMALGASPAAWAQVNGTNGPLTTTPPLSQPDQAPLPDPYGTFSFSIENDLFGGGTDRYYTNGFLFSWRSPSEDLPRPLAALNDRLDWVLGPGALRWGLSFGQSMYTPEDTERNNPDPRDRPYAGYLYGAVSLYRITARTSRMLELQVGVVGPSALGKFVQNTVHDFRGFDRANGWDYQLKDEPAVTGRYESKWRVPMGTLWGMETEVIPDVSLSVGNVQTYLGVGGMVRIGEGLQADFGPPRIRPALGGSGWVQPQDDFGWYLFAGIDGRAVANDIFLDGNTWHNSRSVDKRVLVGDLQVGAAIIWRGVRFAATQVWRSEEFYGQNGTQKFGSLSVSFRF</sequence>
<feature type="chain" id="PRO_5045518266" evidence="1">
    <location>
        <begin position="24"/>
        <end position="351"/>
    </location>
</feature>
<reference evidence="2 3" key="1">
    <citation type="journal article" date="2013" name="Int. J. Syst. Evol. Microbiol.">
        <title>Roseomonas aerophila sp. nov., isolated from air.</title>
        <authorList>
            <person name="Kim S.J."/>
            <person name="Weon H.Y."/>
            <person name="Ahn J.H."/>
            <person name="Hong S.B."/>
            <person name="Seok S.J."/>
            <person name="Whang K.S."/>
            <person name="Kwon S.W."/>
        </authorList>
    </citation>
    <scope>NUCLEOTIDE SEQUENCE [LARGE SCALE GENOMIC DNA]</scope>
    <source>
        <strain evidence="2 3">NBRC 108923</strain>
    </source>
</reference>
<keyword evidence="3" id="KW-1185">Reference proteome</keyword>
<evidence type="ECO:0000313" key="3">
    <source>
        <dbReference type="Proteomes" id="UP000626026"/>
    </source>
</evidence>
<dbReference type="InterPro" id="IPR037107">
    <property type="entry name" value="Put_OMP_sf"/>
</dbReference>
<dbReference type="Gene3D" id="2.40.128.140">
    <property type="entry name" value="Outer membrane protein"/>
    <property type="match status" value="1"/>
</dbReference>
<protein>
    <submittedName>
        <fullName evidence="2">Lipid A deacylase LpxR family protein</fullName>
    </submittedName>
</protein>
<organism evidence="2 3">
    <name type="scientific">Teichococcus aerophilus</name>
    <dbReference type="NCBI Taxonomy" id="1224513"/>
    <lineage>
        <taxon>Bacteria</taxon>
        <taxon>Pseudomonadati</taxon>
        <taxon>Pseudomonadota</taxon>
        <taxon>Alphaproteobacteria</taxon>
        <taxon>Acetobacterales</taxon>
        <taxon>Roseomonadaceae</taxon>
        <taxon>Roseomonas</taxon>
    </lineage>
</organism>
<dbReference type="Pfam" id="PF09982">
    <property type="entry name" value="LpxR"/>
    <property type="match status" value="1"/>
</dbReference>
<gene>
    <name evidence="2" type="ORF">IBL26_19240</name>
</gene>
<name>A0ABR7RRL3_9PROT</name>
<accession>A0ABR7RRL3</accession>
<dbReference type="InterPro" id="IPR018707">
    <property type="entry name" value="LpxR"/>
</dbReference>